<feature type="region of interest" description="Disordered" evidence="2">
    <location>
        <begin position="147"/>
        <end position="175"/>
    </location>
</feature>
<dbReference type="Proteomes" id="UP000008370">
    <property type="component" value="Unassembled WGS sequence"/>
</dbReference>
<name>K5X199_PHACS</name>
<sequence>MDAPETYNDCHPLSPSSTTVKVEPASLDSGHSLLHSPPSSRSSSRAARYSNTTSSTRYKRKYSQISPRGELSIMTHPYGNWSSTGLKDEQNPSHRGFSGGVQPSGSNRRGGSGDQQHFYNPESYSQAHDQYRSASARHLTQVGTSSLSGAMGELGLSTHSPSNASPSGMPWTPSPTSGLSGSYVVAPPAEEAFGPYLATPNTSLHSDSPPNALLSYQQYNSSYSGSGSPTHALSSSYPDQFTYHQQQSRAAAMQPPTILPSPVSTSPTGMAMNASPSSMTTPSISMGRSLRGSQERPEDEVRALRARYAELEHKYHTMRSKAEHLEKELQRVAYGSSPNGLPTPFASPSDEGWRSRTETRVKLFCSLNRAGNALCAWHDSRRERRAYPPRMAPPNTLNCGCTYEEALFEESLARHGVGSYHPGENVRMDPALRNPLLKLLRERYGYRDGDFERDPVTGEWVESEGPARWEAKLAQGGPASKKIRVDDRR</sequence>
<dbReference type="RefSeq" id="XP_007394387.1">
    <property type="nucleotide sequence ID" value="XM_007394325.1"/>
</dbReference>
<evidence type="ECO:0000256" key="1">
    <source>
        <dbReference type="SAM" id="Coils"/>
    </source>
</evidence>
<dbReference type="AlphaFoldDB" id="K5X199"/>
<organism evidence="3 4">
    <name type="scientific">Phanerochaete carnosa (strain HHB-10118-sp)</name>
    <name type="common">White-rot fungus</name>
    <name type="synonym">Peniophora carnosa</name>
    <dbReference type="NCBI Taxonomy" id="650164"/>
    <lineage>
        <taxon>Eukaryota</taxon>
        <taxon>Fungi</taxon>
        <taxon>Dikarya</taxon>
        <taxon>Basidiomycota</taxon>
        <taxon>Agaricomycotina</taxon>
        <taxon>Agaricomycetes</taxon>
        <taxon>Polyporales</taxon>
        <taxon>Phanerochaetaceae</taxon>
        <taxon>Phanerochaete</taxon>
    </lineage>
</organism>
<feature type="region of interest" description="Disordered" evidence="2">
    <location>
        <begin position="198"/>
        <end position="300"/>
    </location>
</feature>
<dbReference type="OrthoDB" id="3222060at2759"/>
<feature type="compositionally biased region" description="Low complexity" evidence="2">
    <location>
        <begin position="215"/>
        <end position="228"/>
    </location>
</feature>
<feature type="region of interest" description="Disordered" evidence="2">
    <location>
        <begin position="1"/>
        <end position="120"/>
    </location>
</feature>
<feature type="compositionally biased region" description="Polar residues" evidence="2">
    <location>
        <begin position="199"/>
        <end position="209"/>
    </location>
</feature>
<dbReference type="HOGENOM" id="CLU_044611_0_0_1"/>
<evidence type="ECO:0000313" key="3">
    <source>
        <dbReference type="EMBL" id="EKM56542.1"/>
    </source>
</evidence>
<feature type="compositionally biased region" description="Low complexity" evidence="2">
    <location>
        <begin position="275"/>
        <end position="286"/>
    </location>
</feature>
<accession>K5X199</accession>
<evidence type="ECO:0000313" key="4">
    <source>
        <dbReference type="Proteomes" id="UP000008370"/>
    </source>
</evidence>
<feature type="coiled-coil region" evidence="1">
    <location>
        <begin position="301"/>
        <end position="328"/>
    </location>
</feature>
<feature type="compositionally biased region" description="Low complexity" evidence="2">
    <location>
        <begin position="25"/>
        <end position="56"/>
    </location>
</feature>
<evidence type="ECO:0000256" key="2">
    <source>
        <dbReference type="SAM" id="MobiDB-lite"/>
    </source>
</evidence>
<gene>
    <name evidence="3" type="ORF">PHACADRAFT_194144</name>
</gene>
<feature type="compositionally biased region" description="Polar residues" evidence="2">
    <location>
        <begin position="157"/>
        <end position="166"/>
    </location>
</feature>
<dbReference type="InParanoid" id="K5X199"/>
<protein>
    <submittedName>
        <fullName evidence="3">Uncharacterized protein</fullName>
    </submittedName>
</protein>
<feature type="compositionally biased region" description="Polar residues" evidence="2">
    <location>
        <begin position="229"/>
        <end position="249"/>
    </location>
</feature>
<dbReference type="GeneID" id="18910970"/>
<dbReference type="KEGG" id="pco:PHACADRAFT_194144"/>
<keyword evidence="4" id="KW-1185">Reference proteome</keyword>
<feature type="region of interest" description="Disordered" evidence="2">
    <location>
        <begin position="469"/>
        <end position="489"/>
    </location>
</feature>
<reference evidence="3 4" key="1">
    <citation type="journal article" date="2012" name="BMC Genomics">
        <title>Comparative genomics of the white-rot fungi, Phanerochaete carnosa and P. chrysosporium, to elucidate the genetic basis of the distinct wood types they colonize.</title>
        <authorList>
            <person name="Suzuki H."/>
            <person name="MacDonald J."/>
            <person name="Syed K."/>
            <person name="Salamov A."/>
            <person name="Hori C."/>
            <person name="Aerts A."/>
            <person name="Henrissat B."/>
            <person name="Wiebenga A."/>
            <person name="vanKuyk P.A."/>
            <person name="Barry K."/>
            <person name="Lindquist E."/>
            <person name="LaButti K."/>
            <person name="Lapidus A."/>
            <person name="Lucas S."/>
            <person name="Coutinho P."/>
            <person name="Gong Y."/>
            <person name="Samejima M."/>
            <person name="Mahadevan R."/>
            <person name="Abou-Zaid M."/>
            <person name="de Vries R.P."/>
            <person name="Igarashi K."/>
            <person name="Yadav J.S."/>
            <person name="Grigoriev I.V."/>
            <person name="Master E.R."/>
        </authorList>
    </citation>
    <scope>NUCLEOTIDE SEQUENCE [LARGE SCALE GENOMIC DNA]</scope>
    <source>
        <strain evidence="3 4">HHB-10118-sp</strain>
    </source>
</reference>
<proteinExistence type="predicted"/>
<keyword evidence="1" id="KW-0175">Coiled coil</keyword>
<dbReference type="EMBL" id="JH930471">
    <property type="protein sequence ID" value="EKM56542.1"/>
    <property type="molecule type" value="Genomic_DNA"/>
</dbReference>